<reference evidence="3" key="1">
    <citation type="journal article" date="2012" name="Proc. Natl. Acad. Sci. U.S.A.">
        <title>Antigenic diversity is generated by distinct evolutionary mechanisms in African trypanosome species.</title>
        <authorList>
            <person name="Jackson A.P."/>
            <person name="Berry A."/>
            <person name="Aslett M."/>
            <person name="Allison H.C."/>
            <person name="Burton P."/>
            <person name="Vavrova-Anderson J."/>
            <person name="Brown R."/>
            <person name="Browne H."/>
            <person name="Corton N."/>
            <person name="Hauser H."/>
            <person name="Gamble J."/>
            <person name="Gilderthorp R."/>
            <person name="Marcello L."/>
            <person name="McQuillan J."/>
            <person name="Otto T.D."/>
            <person name="Quail M.A."/>
            <person name="Sanders M.J."/>
            <person name="van Tonder A."/>
            <person name="Ginger M.L."/>
            <person name="Field M.C."/>
            <person name="Barry J.D."/>
            <person name="Hertz-Fowler C."/>
            <person name="Berriman M."/>
        </authorList>
    </citation>
    <scope>NUCLEOTIDE SEQUENCE</scope>
    <source>
        <strain evidence="3">IL3000</strain>
    </source>
</reference>
<dbReference type="VEuPathDB" id="TriTrypDB:TcIL3000_7_2990"/>
<feature type="region of interest" description="Disordered" evidence="2">
    <location>
        <begin position="397"/>
        <end position="465"/>
    </location>
</feature>
<evidence type="ECO:0000313" key="3">
    <source>
        <dbReference type="EMBL" id="CCC91485.1"/>
    </source>
</evidence>
<feature type="region of interest" description="Disordered" evidence="2">
    <location>
        <begin position="78"/>
        <end position="102"/>
    </location>
</feature>
<accession>G0UQ24</accession>
<feature type="compositionally biased region" description="Basic and acidic residues" evidence="2">
    <location>
        <begin position="276"/>
        <end position="287"/>
    </location>
</feature>
<feature type="region of interest" description="Disordered" evidence="2">
    <location>
        <begin position="568"/>
        <end position="621"/>
    </location>
</feature>
<feature type="compositionally biased region" description="Basic and acidic residues" evidence="2">
    <location>
        <begin position="397"/>
        <end position="411"/>
    </location>
</feature>
<sequence>MAYVVADGECEIDLSKLINYTMSFQPLQLLFEDIAKRLKQSEDASDRQGNELTLLRLEMEELRKRDADREAQLQELLRRSKTRQQDSLQKHEEKVQDTLPKREEDVQDFLPEAEEEIQDKLQTLEEYTPENDVEEKHALDEGGEQLVDLRAIWSEIERIKSLIGRFTEPKNIATVEQLYEARRRHSAMELLSANESEGRHSPASQQACGVTGLTVDEVILSRANEDLEVDLELSTKSEAPSGELIEPQRFMGDESSELRRQGGDVDPVQPFPAEPKSSEELQKDSDQVTRPPSAPWGSDRQRSTSALPAERARGSALLTRKHSQDHQKRDSLFKRVQKDEEDIGRLNRIVAETLNELKVLQKDVDKMRAVTSQDIAEVPKSGEESLATELRKLRDRVNELEKRDPGYHYAEDGDDTMALSPPGPAEISDEHASEPYPASTPKGLSASGRGGELNSPYQRDSTDAALKDMNNRLRKVENELKRLGENYKKMLPARLGELSVRSTSGTEEKPHYTSSPPVDGVEHALDTPNAELPAAVGGDMLDNLWMAVRKLQDQTCELNALCTALENKKQDKGSAPRSPTQRKEISGDGKAKMEDSLDSKRNSNPMERSSLLLDARDNDDLRDPVKDLTKRLNDLQNRLASVEGNVHDLDDRKADYTRLQQLSDDICNLRQLLEMENSKDGPEGAAAAVQRQEEQIQNLQKEVTDHIRLLNNMRDSTTNELGTLREYVEHIDRCKADAQLVANKAERDYVENALERLMREVEQVLNTTNASLIDTLDKSLNILRDMLDGKAGKEDLATMQRIVSEGHDGGGAPDALLGFRGFRCLGCNRPVDKMRPRSLGSRLQPFVNRLPQNLPPEQSVMHIQDAPPICNTVKDAKPSSV</sequence>
<protein>
    <submittedName>
        <fullName evidence="3">Uncharacterized protein</fullName>
    </submittedName>
</protein>
<feature type="coiled-coil region" evidence="1">
    <location>
        <begin position="689"/>
        <end position="716"/>
    </location>
</feature>
<organism evidence="3">
    <name type="scientific">Trypanosoma congolense (strain IL3000)</name>
    <dbReference type="NCBI Taxonomy" id="1068625"/>
    <lineage>
        <taxon>Eukaryota</taxon>
        <taxon>Discoba</taxon>
        <taxon>Euglenozoa</taxon>
        <taxon>Kinetoplastea</taxon>
        <taxon>Metakinetoplastina</taxon>
        <taxon>Trypanosomatida</taxon>
        <taxon>Trypanosomatidae</taxon>
        <taxon>Trypanosoma</taxon>
        <taxon>Nannomonas</taxon>
    </lineage>
</organism>
<evidence type="ECO:0000256" key="2">
    <source>
        <dbReference type="SAM" id="MobiDB-lite"/>
    </source>
</evidence>
<evidence type="ECO:0000256" key="1">
    <source>
        <dbReference type="SAM" id="Coils"/>
    </source>
</evidence>
<feature type="compositionally biased region" description="Basic and acidic residues" evidence="2">
    <location>
        <begin position="581"/>
        <end position="601"/>
    </location>
</feature>
<feature type="compositionally biased region" description="Basic and acidic residues" evidence="2">
    <location>
        <begin position="88"/>
        <end position="102"/>
    </location>
</feature>
<feature type="region of interest" description="Disordered" evidence="2">
    <location>
        <begin position="231"/>
        <end position="339"/>
    </location>
</feature>
<feature type="region of interest" description="Disordered" evidence="2">
    <location>
        <begin position="499"/>
        <end position="519"/>
    </location>
</feature>
<name>G0UQ24_TRYCI</name>
<gene>
    <name evidence="3" type="ORF">TCIL3000_7_2990</name>
</gene>
<dbReference type="EMBL" id="HE575320">
    <property type="protein sequence ID" value="CCC91485.1"/>
    <property type="molecule type" value="Genomic_DNA"/>
</dbReference>
<dbReference type="AlphaFoldDB" id="G0UQ24"/>
<proteinExistence type="predicted"/>
<keyword evidence="1" id="KW-0175">Coiled coil</keyword>
<feature type="compositionally biased region" description="Basic and acidic residues" evidence="2">
    <location>
        <begin position="322"/>
        <end position="338"/>
    </location>
</feature>